<dbReference type="AlphaFoldDB" id="A0A1I6I9Y3"/>
<dbReference type="Gene3D" id="3.40.1350.10">
    <property type="match status" value="1"/>
</dbReference>
<gene>
    <name evidence="2" type="ORF">SAMN05216203_2018</name>
</gene>
<keyword evidence="2" id="KW-0255">Endonuclease</keyword>
<dbReference type="Pfam" id="PF04471">
    <property type="entry name" value="Mrr_cat"/>
    <property type="match status" value="1"/>
</dbReference>
<evidence type="ECO:0000313" key="2">
    <source>
        <dbReference type="EMBL" id="SFR63562.1"/>
    </source>
</evidence>
<dbReference type="Gene3D" id="3.40.50.300">
    <property type="entry name" value="P-loop containing nucleotide triphosphate hydrolases"/>
    <property type="match status" value="1"/>
</dbReference>
<keyword evidence="3" id="KW-1185">Reference proteome</keyword>
<dbReference type="InterPro" id="IPR011856">
    <property type="entry name" value="tRNA_endonuc-like_dom_sf"/>
</dbReference>
<sequence>MKAPDRFWNFDAHLKNQLFIGRARELDLLKRSIFEKKDKVVAISGNNATGKTSLWNAFLRVHSGKLNNKTEVVSILRSDEEFPPVENDIELVIIEDLSLDITLSLEGKITDFINRYPRKQFILVGAFKNFLDKFEPAEHIHLEVLPSDESVRFLLNFLSRKLPEKDLVKISRMTQGNPYLLKLVANYINENKYDLSSILELITQNINYQSFFDGRAVSNIEQTPEFIQVSSDIRVVNQSILERMKYNPDAMYHLSPRQFEEMVAELMVKRGYQVDLTKATRDGGKDLIIASHVDIGNFMYYVECKRYAPTNPVGVNLVRELVGTISADRVTAGIMITSSYYSPDAVEFSEKFRHQLSLIDFIKLKEWMANCR</sequence>
<evidence type="ECO:0000313" key="3">
    <source>
        <dbReference type="Proteomes" id="UP000198644"/>
    </source>
</evidence>
<dbReference type="RefSeq" id="WP_092011647.1">
    <property type="nucleotide sequence ID" value="NZ_FOYW01000001.1"/>
</dbReference>
<dbReference type="InterPro" id="IPR011335">
    <property type="entry name" value="Restrct_endonuc-II-like"/>
</dbReference>
<dbReference type="GO" id="GO:0015666">
    <property type="term" value="F:restriction endodeoxyribonuclease activity"/>
    <property type="evidence" value="ECO:0007669"/>
    <property type="project" value="TreeGrafter"/>
</dbReference>
<dbReference type="PANTHER" id="PTHR30015:SF7">
    <property type="entry name" value="TYPE IV METHYL-DIRECTED RESTRICTION ENZYME ECOKMRR"/>
    <property type="match status" value="1"/>
</dbReference>
<dbReference type="SUPFAM" id="SSF52540">
    <property type="entry name" value="P-loop containing nucleoside triphosphate hydrolases"/>
    <property type="match status" value="1"/>
</dbReference>
<proteinExistence type="predicted"/>
<accession>A0A1I6I9Y3</accession>
<organism evidence="2 3">
    <name type="scientific">Marinobacter daqiaonensis</name>
    <dbReference type="NCBI Taxonomy" id="650891"/>
    <lineage>
        <taxon>Bacteria</taxon>
        <taxon>Pseudomonadati</taxon>
        <taxon>Pseudomonadota</taxon>
        <taxon>Gammaproteobacteria</taxon>
        <taxon>Pseudomonadales</taxon>
        <taxon>Marinobacteraceae</taxon>
        <taxon>Marinobacter</taxon>
    </lineage>
</organism>
<dbReference type="InterPro" id="IPR052906">
    <property type="entry name" value="Type_IV_Methyl-Rstrct_Enzyme"/>
</dbReference>
<name>A0A1I6I9Y3_9GAMM</name>
<keyword evidence="2" id="KW-0540">Nuclease</keyword>
<evidence type="ECO:0000259" key="1">
    <source>
        <dbReference type="Pfam" id="PF04471"/>
    </source>
</evidence>
<dbReference type="SUPFAM" id="SSF52980">
    <property type="entry name" value="Restriction endonuclease-like"/>
    <property type="match status" value="1"/>
</dbReference>
<dbReference type="InterPro" id="IPR027417">
    <property type="entry name" value="P-loop_NTPase"/>
</dbReference>
<dbReference type="OrthoDB" id="7061812at2"/>
<protein>
    <submittedName>
        <fullName evidence="2">Restriction endonuclease</fullName>
    </submittedName>
</protein>
<feature type="domain" description="Restriction endonuclease type IV Mrr" evidence="1">
    <location>
        <begin position="253"/>
        <end position="368"/>
    </location>
</feature>
<keyword evidence="2" id="KW-0378">Hydrolase</keyword>
<dbReference type="STRING" id="650891.SAMN05216203_2018"/>
<dbReference type="PANTHER" id="PTHR30015">
    <property type="entry name" value="MRR RESTRICTION SYSTEM PROTEIN"/>
    <property type="match status" value="1"/>
</dbReference>
<dbReference type="InterPro" id="IPR007560">
    <property type="entry name" value="Restrct_endonuc_IV_Mrr"/>
</dbReference>
<dbReference type="GO" id="GO:0003677">
    <property type="term" value="F:DNA binding"/>
    <property type="evidence" value="ECO:0007669"/>
    <property type="project" value="InterPro"/>
</dbReference>
<dbReference type="GO" id="GO:0009307">
    <property type="term" value="P:DNA restriction-modification system"/>
    <property type="evidence" value="ECO:0007669"/>
    <property type="project" value="InterPro"/>
</dbReference>
<reference evidence="2 3" key="1">
    <citation type="submission" date="2016-10" db="EMBL/GenBank/DDBJ databases">
        <authorList>
            <person name="de Groot N.N."/>
        </authorList>
    </citation>
    <scope>NUCLEOTIDE SEQUENCE [LARGE SCALE GENOMIC DNA]</scope>
    <source>
        <strain evidence="2 3">CGMCC 1.9167</strain>
    </source>
</reference>
<dbReference type="EMBL" id="FOYW01000001">
    <property type="protein sequence ID" value="SFR63562.1"/>
    <property type="molecule type" value="Genomic_DNA"/>
</dbReference>
<dbReference type="Proteomes" id="UP000198644">
    <property type="component" value="Unassembled WGS sequence"/>
</dbReference>